<reference evidence="2 3" key="1">
    <citation type="journal article" date="2015" name="Genome Announc.">
        <title>Expanding the biotechnology potential of lactobacilli through comparative genomics of 213 strains and associated genera.</title>
        <authorList>
            <person name="Sun Z."/>
            <person name="Harris H.M."/>
            <person name="McCann A."/>
            <person name="Guo C."/>
            <person name="Argimon S."/>
            <person name="Zhang W."/>
            <person name="Yang X."/>
            <person name="Jeffery I.B."/>
            <person name="Cooney J.C."/>
            <person name="Kagawa T.F."/>
            <person name="Liu W."/>
            <person name="Song Y."/>
            <person name="Salvetti E."/>
            <person name="Wrobel A."/>
            <person name="Rasinkangas P."/>
            <person name="Parkhill J."/>
            <person name="Rea M.C."/>
            <person name="O'Sullivan O."/>
            <person name="Ritari J."/>
            <person name="Douillard F.P."/>
            <person name="Paul Ross R."/>
            <person name="Yang R."/>
            <person name="Briner A.E."/>
            <person name="Felis G.E."/>
            <person name="de Vos W.M."/>
            <person name="Barrangou R."/>
            <person name="Klaenhammer T.R."/>
            <person name="Caufield P.W."/>
            <person name="Cui Y."/>
            <person name="Zhang H."/>
            <person name="O'Toole P.W."/>
        </authorList>
    </citation>
    <scope>NUCLEOTIDE SEQUENCE [LARGE SCALE GENOMIC DNA]</scope>
    <source>
        <strain evidence="2 3">DSM 16634</strain>
    </source>
</reference>
<accession>A0A0R1TYG5</accession>
<sequence>MFGTGILRIKQAYVNEIVSPKFKVTPNALVVILPVLNVADDLSANEWQVLAQFEADKPLSKRQLVAQTNLSASKISRILPNLVEKNLLTKIGAGRATQYHNNQGNTK</sequence>
<evidence type="ECO:0000313" key="3">
    <source>
        <dbReference type="Proteomes" id="UP000051324"/>
    </source>
</evidence>
<dbReference type="SUPFAM" id="SSF46785">
    <property type="entry name" value="Winged helix' DNA-binding domain"/>
    <property type="match status" value="1"/>
</dbReference>
<proteinExistence type="predicted"/>
<dbReference type="eggNOG" id="COG2865">
    <property type="taxonomic scope" value="Bacteria"/>
</dbReference>
<dbReference type="PATRIC" id="fig|1423724.4.peg.1952"/>
<dbReference type="AlphaFoldDB" id="A0A0R1TYG5"/>
<dbReference type="STRING" id="1423724.FC32_GL001868"/>
<dbReference type="Pfam" id="PF12802">
    <property type="entry name" value="MarR_2"/>
    <property type="match status" value="1"/>
</dbReference>
<evidence type="ECO:0000259" key="1">
    <source>
        <dbReference type="Pfam" id="PF12802"/>
    </source>
</evidence>
<organism evidence="2 3">
    <name type="scientific">Ligilactobacillus apodemi DSM 16634 = JCM 16172</name>
    <dbReference type="NCBI Taxonomy" id="1423724"/>
    <lineage>
        <taxon>Bacteria</taxon>
        <taxon>Bacillati</taxon>
        <taxon>Bacillota</taxon>
        <taxon>Bacilli</taxon>
        <taxon>Lactobacillales</taxon>
        <taxon>Lactobacillaceae</taxon>
        <taxon>Ligilactobacillus</taxon>
    </lineage>
</organism>
<dbReference type="InterPro" id="IPR000835">
    <property type="entry name" value="HTH_MarR-typ"/>
</dbReference>
<dbReference type="GO" id="GO:0003700">
    <property type="term" value="F:DNA-binding transcription factor activity"/>
    <property type="evidence" value="ECO:0007669"/>
    <property type="project" value="InterPro"/>
</dbReference>
<keyword evidence="3" id="KW-1185">Reference proteome</keyword>
<dbReference type="InterPro" id="IPR036390">
    <property type="entry name" value="WH_DNA-bd_sf"/>
</dbReference>
<evidence type="ECO:0000313" key="2">
    <source>
        <dbReference type="EMBL" id="KRL86157.1"/>
    </source>
</evidence>
<feature type="domain" description="HTH marR-type" evidence="1">
    <location>
        <begin position="41"/>
        <end position="90"/>
    </location>
</feature>
<name>A0A0R1TYG5_9LACO</name>
<protein>
    <recommendedName>
        <fullName evidence="1">HTH marR-type domain-containing protein</fullName>
    </recommendedName>
</protein>
<dbReference type="Gene3D" id="1.10.10.10">
    <property type="entry name" value="Winged helix-like DNA-binding domain superfamily/Winged helix DNA-binding domain"/>
    <property type="match status" value="1"/>
</dbReference>
<dbReference type="InterPro" id="IPR036388">
    <property type="entry name" value="WH-like_DNA-bd_sf"/>
</dbReference>
<dbReference type="Proteomes" id="UP000051324">
    <property type="component" value="Unassembled WGS sequence"/>
</dbReference>
<dbReference type="EMBL" id="AZFT01000030">
    <property type="protein sequence ID" value="KRL86157.1"/>
    <property type="molecule type" value="Genomic_DNA"/>
</dbReference>
<gene>
    <name evidence="2" type="ORF">FC32_GL001868</name>
</gene>
<comment type="caution">
    <text evidence="2">The sequence shown here is derived from an EMBL/GenBank/DDBJ whole genome shotgun (WGS) entry which is preliminary data.</text>
</comment>